<evidence type="ECO:0000259" key="11">
    <source>
        <dbReference type="PROSITE" id="PS50262"/>
    </source>
</evidence>
<dbReference type="EMBL" id="CALNXJ010000008">
    <property type="protein sequence ID" value="CAH3045851.1"/>
    <property type="molecule type" value="Genomic_DNA"/>
</dbReference>
<evidence type="ECO:0000256" key="4">
    <source>
        <dbReference type="ARBA" id="ARBA00022989"/>
    </source>
</evidence>
<keyword evidence="8 9" id="KW-0807">Transducer</keyword>
<feature type="transmembrane region" description="Helical" evidence="10">
    <location>
        <begin position="46"/>
        <end position="71"/>
    </location>
</feature>
<organism evidence="12 13">
    <name type="scientific">Pocillopora meandrina</name>
    <dbReference type="NCBI Taxonomy" id="46732"/>
    <lineage>
        <taxon>Eukaryota</taxon>
        <taxon>Metazoa</taxon>
        <taxon>Cnidaria</taxon>
        <taxon>Anthozoa</taxon>
        <taxon>Hexacorallia</taxon>
        <taxon>Scleractinia</taxon>
        <taxon>Astrocoeniina</taxon>
        <taxon>Pocilloporidae</taxon>
        <taxon>Pocillopora</taxon>
    </lineage>
</organism>
<dbReference type="CDD" id="cd00637">
    <property type="entry name" value="7tm_classA_rhodopsin-like"/>
    <property type="match status" value="2"/>
</dbReference>
<dbReference type="GO" id="GO:0016020">
    <property type="term" value="C:membrane"/>
    <property type="evidence" value="ECO:0007669"/>
    <property type="project" value="UniProtKB-SubCell"/>
</dbReference>
<evidence type="ECO:0000256" key="2">
    <source>
        <dbReference type="ARBA" id="ARBA00010663"/>
    </source>
</evidence>
<sequence>CKFTGLLTTFWAEFSLLILAITAINRYFCVVKPQRYASLFTRKNSIISISSVWIILCIFYVVFHDVVYIIYKWQPEDLYCRGTYGWWRFHKMFQVAFACLNFGSTLARPLCMQEMDLGQGKRILSAVVTHTVLLACTSLLSLTGNALVCVAFYRNRSLRTITNFYVLSLALADLMMAVMSAFGAVASGLDRWPFGFTFCQFHGFVSVYWGQVSTYTLVLTSINRYFCVVKPQKYPLYFTRKRTFFSIIAVWTSSLVVTVSFHIAPLVYEWTSGILYCRATSNDERFLGIFYVFFCSIFTVTMIIVILGYFSVYRHVSRHNIAIVPSLRREANRQQGTPINAQEIKISKVLFAAVFGYCICWVPFIVTLILEFGFQVSIPFYVQSLYTFSVSISSWINPVIYGFMNRAMRKEFGKLIFCRKGSE</sequence>
<protein>
    <recommendedName>
        <fullName evidence="11">G-protein coupled receptors family 1 profile domain-containing protein</fullName>
    </recommendedName>
</protein>
<dbReference type="SMART" id="SM01381">
    <property type="entry name" value="7TM_GPCR_Srsx"/>
    <property type="match status" value="1"/>
</dbReference>
<feature type="transmembrane region" description="Helical" evidence="10">
    <location>
        <begin position="288"/>
        <end position="310"/>
    </location>
</feature>
<reference evidence="12 13" key="1">
    <citation type="submission" date="2022-05" db="EMBL/GenBank/DDBJ databases">
        <authorList>
            <consortium name="Genoscope - CEA"/>
            <person name="William W."/>
        </authorList>
    </citation>
    <scope>NUCLEOTIDE SEQUENCE [LARGE SCALE GENOMIC DNA]</scope>
</reference>
<dbReference type="SUPFAM" id="SSF81321">
    <property type="entry name" value="Family A G protein-coupled receptor-like"/>
    <property type="match status" value="2"/>
</dbReference>
<dbReference type="Gene3D" id="1.20.1070.10">
    <property type="entry name" value="Rhodopsin 7-helix transmembrane proteins"/>
    <property type="match status" value="2"/>
</dbReference>
<proteinExistence type="inferred from homology"/>
<dbReference type="PROSITE" id="PS00237">
    <property type="entry name" value="G_PROTEIN_RECEP_F1_1"/>
    <property type="match status" value="1"/>
</dbReference>
<evidence type="ECO:0000256" key="5">
    <source>
        <dbReference type="ARBA" id="ARBA00023040"/>
    </source>
</evidence>
<evidence type="ECO:0000256" key="9">
    <source>
        <dbReference type="RuleBase" id="RU000688"/>
    </source>
</evidence>
<comment type="similarity">
    <text evidence="2 9">Belongs to the G-protein coupled receptor 1 family.</text>
</comment>
<feature type="transmembrane region" description="Helical" evidence="10">
    <location>
        <begin position="349"/>
        <end position="374"/>
    </location>
</feature>
<feature type="domain" description="G-protein coupled receptors family 1 profile" evidence="11">
    <location>
        <begin position="144"/>
        <end position="401"/>
    </location>
</feature>
<feature type="transmembrane region" description="Helical" evidence="10">
    <location>
        <begin position="123"/>
        <end position="153"/>
    </location>
</feature>
<gene>
    <name evidence="12" type="ORF">PMEA_00032946</name>
</gene>
<feature type="non-terminal residue" evidence="12">
    <location>
        <position position="1"/>
    </location>
</feature>
<comment type="caution">
    <text evidence="12">The sequence shown here is derived from an EMBL/GenBank/DDBJ whole genome shotgun (WGS) entry which is preliminary data.</text>
</comment>
<name>A0AAU9W9C4_9CNID</name>
<feature type="transmembrane region" description="Helical" evidence="10">
    <location>
        <begin position="6"/>
        <end position="25"/>
    </location>
</feature>
<evidence type="ECO:0000313" key="13">
    <source>
        <dbReference type="Proteomes" id="UP001159428"/>
    </source>
</evidence>
<feature type="transmembrane region" description="Helical" evidence="10">
    <location>
        <begin position="243"/>
        <end position="268"/>
    </location>
</feature>
<dbReference type="Proteomes" id="UP001159428">
    <property type="component" value="Unassembled WGS sequence"/>
</dbReference>
<evidence type="ECO:0000256" key="3">
    <source>
        <dbReference type="ARBA" id="ARBA00022692"/>
    </source>
</evidence>
<dbReference type="PRINTS" id="PR01012">
    <property type="entry name" value="NRPEPTIDEYR"/>
</dbReference>
<evidence type="ECO:0000256" key="7">
    <source>
        <dbReference type="ARBA" id="ARBA00023170"/>
    </source>
</evidence>
<dbReference type="GO" id="GO:0004983">
    <property type="term" value="F:neuropeptide Y receptor activity"/>
    <property type="evidence" value="ECO:0007669"/>
    <property type="project" value="InterPro"/>
</dbReference>
<keyword evidence="6 10" id="KW-0472">Membrane</keyword>
<dbReference type="PANTHER" id="PTHR24240">
    <property type="entry name" value="OPSIN"/>
    <property type="match status" value="1"/>
</dbReference>
<keyword evidence="4 10" id="KW-1133">Transmembrane helix</keyword>
<dbReference type="InterPro" id="IPR000611">
    <property type="entry name" value="NPY_rcpt"/>
</dbReference>
<dbReference type="Pfam" id="PF00001">
    <property type="entry name" value="7tm_1"/>
    <property type="match status" value="1"/>
</dbReference>
<dbReference type="InterPro" id="IPR000276">
    <property type="entry name" value="GPCR_Rhodpsn"/>
</dbReference>
<comment type="subcellular location">
    <subcellularLocation>
        <location evidence="1">Membrane</location>
        <topology evidence="1">Multi-pass membrane protein</topology>
    </subcellularLocation>
</comment>
<feature type="transmembrane region" description="Helical" evidence="10">
    <location>
        <begin position="165"/>
        <end position="186"/>
    </location>
</feature>
<evidence type="ECO:0000256" key="8">
    <source>
        <dbReference type="ARBA" id="ARBA00023224"/>
    </source>
</evidence>
<keyword evidence="7 9" id="KW-0675">Receptor</keyword>
<feature type="domain" description="G-protein coupled receptors family 1 profile" evidence="11">
    <location>
        <begin position="1"/>
        <end position="55"/>
    </location>
</feature>
<evidence type="ECO:0000256" key="10">
    <source>
        <dbReference type="SAM" id="Phobius"/>
    </source>
</evidence>
<evidence type="ECO:0000256" key="1">
    <source>
        <dbReference type="ARBA" id="ARBA00004141"/>
    </source>
</evidence>
<evidence type="ECO:0000256" key="6">
    <source>
        <dbReference type="ARBA" id="ARBA00023136"/>
    </source>
</evidence>
<dbReference type="AlphaFoldDB" id="A0AAU9W9C4"/>
<dbReference type="PRINTS" id="PR00237">
    <property type="entry name" value="GPCRRHODOPSN"/>
</dbReference>
<keyword evidence="13" id="KW-1185">Reference proteome</keyword>
<evidence type="ECO:0000313" key="12">
    <source>
        <dbReference type="EMBL" id="CAH3045851.1"/>
    </source>
</evidence>
<feature type="transmembrane region" description="Helical" evidence="10">
    <location>
        <begin position="380"/>
        <end position="404"/>
    </location>
</feature>
<dbReference type="InterPro" id="IPR017452">
    <property type="entry name" value="GPCR_Rhodpsn_7TM"/>
</dbReference>
<keyword evidence="5 9" id="KW-0297">G-protein coupled receptor</keyword>
<accession>A0AAU9W9C4</accession>
<keyword evidence="3 9" id="KW-0812">Transmembrane</keyword>
<dbReference type="InterPro" id="IPR050125">
    <property type="entry name" value="GPCR_opsins"/>
</dbReference>
<dbReference type="PROSITE" id="PS50262">
    <property type="entry name" value="G_PROTEIN_RECEP_F1_2"/>
    <property type="match status" value="2"/>
</dbReference>